<dbReference type="EMBL" id="DXGF01000184">
    <property type="protein sequence ID" value="HIW84715.1"/>
    <property type="molecule type" value="Genomic_DNA"/>
</dbReference>
<evidence type="ECO:0000313" key="2">
    <source>
        <dbReference type="Proteomes" id="UP000824263"/>
    </source>
</evidence>
<reference evidence="1" key="1">
    <citation type="journal article" date="2021" name="PeerJ">
        <title>Extensive microbial diversity within the chicken gut microbiome revealed by metagenomics and culture.</title>
        <authorList>
            <person name="Gilroy R."/>
            <person name="Ravi A."/>
            <person name="Getino M."/>
            <person name="Pursley I."/>
            <person name="Horton D.L."/>
            <person name="Alikhan N.F."/>
            <person name="Baker D."/>
            <person name="Gharbi K."/>
            <person name="Hall N."/>
            <person name="Watson M."/>
            <person name="Adriaenssens E.M."/>
            <person name="Foster-Nyarko E."/>
            <person name="Jarju S."/>
            <person name="Secka A."/>
            <person name="Antonio M."/>
            <person name="Oren A."/>
            <person name="Chaudhuri R.R."/>
            <person name="La Ragione R."/>
            <person name="Hildebrand F."/>
            <person name="Pallen M.J."/>
        </authorList>
    </citation>
    <scope>NUCLEOTIDE SEQUENCE</scope>
    <source>
        <strain evidence="1">ChiSxjej1B13-11762</strain>
    </source>
</reference>
<organism evidence="1 2">
    <name type="scientific">Candidatus Dorea gallistercoris</name>
    <dbReference type="NCBI Taxonomy" id="2838542"/>
    <lineage>
        <taxon>Bacteria</taxon>
        <taxon>Bacillati</taxon>
        <taxon>Bacillota</taxon>
        <taxon>Clostridia</taxon>
        <taxon>Lachnospirales</taxon>
        <taxon>Lachnospiraceae</taxon>
        <taxon>Dorea</taxon>
    </lineage>
</organism>
<dbReference type="Gene3D" id="3.40.50.1000">
    <property type="entry name" value="HAD superfamily/HAD-like"/>
    <property type="match status" value="1"/>
</dbReference>
<dbReference type="SFLD" id="SFLDG01135">
    <property type="entry name" value="C1.5.6:_HAD__Beta-PGM__Phospha"/>
    <property type="match status" value="1"/>
</dbReference>
<dbReference type="PANTHER" id="PTHR47478">
    <property type="match status" value="1"/>
</dbReference>
<dbReference type="Proteomes" id="UP000824263">
    <property type="component" value="Unassembled WGS sequence"/>
</dbReference>
<dbReference type="InterPro" id="IPR006439">
    <property type="entry name" value="HAD-SF_hydro_IA"/>
</dbReference>
<dbReference type="NCBIfam" id="TIGR02254">
    <property type="entry name" value="YjjG_YfnB"/>
    <property type="match status" value="1"/>
</dbReference>
<comment type="caution">
    <text evidence="1">The sequence shown here is derived from an EMBL/GenBank/DDBJ whole genome shotgun (WGS) entry which is preliminary data.</text>
</comment>
<reference evidence="1" key="2">
    <citation type="submission" date="2021-04" db="EMBL/GenBank/DDBJ databases">
        <authorList>
            <person name="Gilroy R."/>
        </authorList>
    </citation>
    <scope>NUCLEOTIDE SEQUENCE</scope>
    <source>
        <strain evidence="1">ChiSxjej1B13-11762</strain>
    </source>
</reference>
<dbReference type="InterPro" id="IPR023214">
    <property type="entry name" value="HAD_sf"/>
</dbReference>
<gene>
    <name evidence="1" type="ORF">H9873_10405</name>
</gene>
<dbReference type="InterPro" id="IPR052550">
    <property type="entry name" value="Pyrimidine_5'-ntase_YjjG"/>
</dbReference>
<dbReference type="SFLD" id="SFLDS00003">
    <property type="entry name" value="Haloacid_Dehalogenase"/>
    <property type="match status" value="1"/>
</dbReference>
<name>A0A9D1RBZ5_9FIRM</name>
<dbReference type="InterPro" id="IPR011951">
    <property type="entry name" value="HAD-SF_hydro_IA_YjjG/PynA"/>
</dbReference>
<dbReference type="Pfam" id="PF13419">
    <property type="entry name" value="HAD_2"/>
    <property type="match status" value="1"/>
</dbReference>
<dbReference type="SFLD" id="SFLDG01129">
    <property type="entry name" value="C1.5:_HAD__Beta-PGM__Phosphata"/>
    <property type="match status" value="1"/>
</dbReference>
<proteinExistence type="predicted"/>
<dbReference type="CDD" id="cd04305">
    <property type="entry name" value="HAD_Neu5Ac-Pase_like"/>
    <property type="match status" value="1"/>
</dbReference>
<dbReference type="InterPro" id="IPR036412">
    <property type="entry name" value="HAD-like_sf"/>
</dbReference>
<evidence type="ECO:0000313" key="1">
    <source>
        <dbReference type="EMBL" id="HIW84715.1"/>
    </source>
</evidence>
<sequence length="229" mass="25980">MIRNIFFDLDNTLFDFDKAEARAVSHTLRELGIEPTPAVIRRYSELNQEQWKLLELGRLTRREVKLRRYQLLFDELHVDCPAAIAARIYETQLGIGHYFMEGAPKLLEALYGNYLLYLVTNGTASVQKSRLESAGIKRYFEAVFISEEMGADKPSIAYFDACFSRIPAFRKDDAVIIGDSLTSDIKGGINAGIRTIWFNPGGAENPADIRPDFEIRSLNQIPTLLERLG</sequence>
<dbReference type="PANTHER" id="PTHR47478:SF1">
    <property type="entry name" value="PYRIMIDINE 5'-NUCLEOTIDASE YJJG"/>
    <property type="match status" value="1"/>
</dbReference>
<dbReference type="Gene3D" id="1.10.150.240">
    <property type="entry name" value="Putative phosphatase, domain 2"/>
    <property type="match status" value="1"/>
</dbReference>
<dbReference type="InterPro" id="IPR041492">
    <property type="entry name" value="HAD_2"/>
</dbReference>
<dbReference type="GO" id="GO:0008253">
    <property type="term" value="F:5'-nucleotidase activity"/>
    <property type="evidence" value="ECO:0007669"/>
    <property type="project" value="InterPro"/>
</dbReference>
<dbReference type="InterPro" id="IPR023198">
    <property type="entry name" value="PGP-like_dom2"/>
</dbReference>
<dbReference type="NCBIfam" id="TIGR01549">
    <property type="entry name" value="HAD-SF-IA-v1"/>
    <property type="match status" value="1"/>
</dbReference>
<protein>
    <submittedName>
        <fullName evidence="1">YjjG family noncanonical pyrimidine nucleotidase</fullName>
    </submittedName>
</protein>
<dbReference type="SUPFAM" id="SSF56784">
    <property type="entry name" value="HAD-like"/>
    <property type="match status" value="1"/>
</dbReference>
<accession>A0A9D1RBZ5</accession>
<dbReference type="AlphaFoldDB" id="A0A9D1RBZ5"/>